<evidence type="ECO:0000256" key="1">
    <source>
        <dbReference type="SAM" id="SignalP"/>
    </source>
</evidence>
<dbReference type="InterPro" id="IPR016024">
    <property type="entry name" value="ARM-type_fold"/>
</dbReference>
<feature type="chain" id="PRO_5012422449" description="PBS lyase" evidence="1">
    <location>
        <begin position="19"/>
        <end position="530"/>
    </location>
</feature>
<dbReference type="InterPro" id="IPR004155">
    <property type="entry name" value="PBS_lyase_HEAT"/>
</dbReference>
<sequence length="530" mass="56610">MSPTLLLLLLLTASPSGGQGTAGCWTACQRHVREQALRARVCPLCITAGRGDAWMEELSKAKSDPGAQAALRSALKDQDWRVRWGALRVQAKAQGLTEPRVLADWLAEVPAQDEVLACVTAARAAALSDKSTAPYLKDAGARGPEAAARVWNRREAVRQELELEVYSEDPSLRGEALLHLSTFLGRTPARVLLTAMAQRPDSADAAAAAALLWVADKRGPSVGRMLLLEAQPPDQPLINRLFAIYSQQLEGLQKGLASVDVTERRGTVQSLRHYGPLARRELERALTDADVSVRRLAARGLAESEGLSLAEAAGQRIRADSADRASRKVWMEAASGGKGCEDFLLAVARDERLDAISRGDAVAWLVDCDEGGQKRFETLSPFLRDSQAPVRAGAVRALAVPRSRLGDEAVAAALDDAAPEVVVAALSVVGQQRQKDQADTVVALLESPSSEVREAAARTLERLGRTQDVKPLARLLKEDSVAAVRVAAAEALGVLGGPFAASALSQALKDPDAHVQHVARRNLGRLGFSP</sequence>
<evidence type="ECO:0000313" key="2">
    <source>
        <dbReference type="EMBL" id="ATB32049.1"/>
    </source>
</evidence>
<dbReference type="Pfam" id="PF13646">
    <property type="entry name" value="HEAT_2"/>
    <property type="match status" value="1"/>
</dbReference>
<dbReference type="SUPFAM" id="SSF48371">
    <property type="entry name" value="ARM repeat"/>
    <property type="match status" value="2"/>
</dbReference>
<dbReference type="Proteomes" id="UP000217289">
    <property type="component" value="Chromosome"/>
</dbReference>
<organism evidence="2 3">
    <name type="scientific">Melittangium boletus DSM 14713</name>
    <dbReference type="NCBI Taxonomy" id="1294270"/>
    <lineage>
        <taxon>Bacteria</taxon>
        <taxon>Pseudomonadati</taxon>
        <taxon>Myxococcota</taxon>
        <taxon>Myxococcia</taxon>
        <taxon>Myxococcales</taxon>
        <taxon>Cystobacterineae</taxon>
        <taxon>Archangiaceae</taxon>
        <taxon>Melittangium</taxon>
    </lineage>
</organism>
<reference evidence="2 3" key="1">
    <citation type="submission" date="2017-06" db="EMBL/GenBank/DDBJ databases">
        <authorList>
            <person name="Kim H.J."/>
            <person name="Triplett B.A."/>
        </authorList>
    </citation>
    <scope>NUCLEOTIDE SEQUENCE [LARGE SCALE GENOMIC DNA]</scope>
    <source>
        <strain evidence="2 3">DSM 14713</strain>
    </source>
</reference>
<feature type="signal peptide" evidence="1">
    <location>
        <begin position="1"/>
        <end position="18"/>
    </location>
</feature>
<dbReference type="Gene3D" id="1.25.10.10">
    <property type="entry name" value="Leucine-rich Repeat Variant"/>
    <property type="match status" value="1"/>
</dbReference>
<dbReference type="OrthoDB" id="5484014at2"/>
<accession>A0A250IJR5</accession>
<proteinExistence type="predicted"/>
<keyword evidence="3" id="KW-1185">Reference proteome</keyword>
<evidence type="ECO:0000313" key="3">
    <source>
        <dbReference type="Proteomes" id="UP000217289"/>
    </source>
</evidence>
<dbReference type="RefSeq" id="WP_095980296.1">
    <property type="nucleotide sequence ID" value="NZ_CP022163.1"/>
</dbReference>
<dbReference type="InterPro" id="IPR011989">
    <property type="entry name" value="ARM-like"/>
</dbReference>
<dbReference type="EMBL" id="CP022163">
    <property type="protein sequence ID" value="ATB32049.1"/>
    <property type="molecule type" value="Genomic_DNA"/>
</dbReference>
<evidence type="ECO:0008006" key="4">
    <source>
        <dbReference type="Google" id="ProtNLM"/>
    </source>
</evidence>
<protein>
    <recommendedName>
        <fullName evidence="4">PBS lyase</fullName>
    </recommendedName>
</protein>
<dbReference type="AlphaFoldDB" id="A0A250IJR5"/>
<keyword evidence="1" id="KW-0732">Signal</keyword>
<dbReference type="KEGG" id="mbd:MEBOL_005525"/>
<dbReference type="SMART" id="SM00567">
    <property type="entry name" value="EZ_HEAT"/>
    <property type="match status" value="2"/>
</dbReference>
<name>A0A250IJR5_9BACT</name>
<gene>
    <name evidence="2" type="ORF">MEBOL_005525</name>
</gene>